<dbReference type="InterPro" id="IPR050148">
    <property type="entry name" value="Terpene_synthase-like"/>
</dbReference>
<reference evidence="2" key="2">
    <citation type="journal article" date="2015" name="Data Brief">
        <title>Shoot transcriptome of the giant reed, Arundo donax.</title>
        <authorList>
            <person name="Barrero R.A."/>
            <person name="Guerrero F.D."/>
            <person name="Moolhuijzen P."/>
            <person name="Goolsby J.A."/>
            <person name="Tidwell J."/>
            <person name="Bellgard S.E."/>
            <person name="Bellgard M.I."/>
        </authorList>
    </citation>
    <scope>NUCLEOTIDE SEQUENCE</scope>
    <source>
        <tissue evidence="2">Shoot tissue taken approximately 20 cm above the soil surface</tissue>
    </source>
</reference>
<dbReference type="PANTHER" id="PTHR31225">
    <property type="entry name" value="OS04G0344100 PROTEIN-RELATED"/>
    <property type="match status" value="1"/>
</dbReference>
<reference evidence="2" key="1">
    <citation type="submission" date="2014-09" db="EMBL/GenBank/DDBJ databases">
        <authorList>
            <person name="Magalhaes I.L.F."/>
            <person name="Oliveira U."/>
            <person name="Santos F.R."/>
            <person name="Vidigal T.H.D.A."/>
            <person name="Brescovit A.D."/>
            <person name="Santos A.J."/>
        </authorList>
    </citation>
    <scope>NUCLEOTIDE SEQUENCE</scope>
    <source>
        <tissue evidence="2">Shoot tissue taken approximately 20 cm above the soil surface</tissue>
    </source>
</reference>
<dbReference type="InterPro" id="IPR001906">
    <property type="entry name" value="Terpene_synth_N"/>
</dbReference>
<dbReference type="Gene3D" id="1.50.10.130">
    <property type="entry name" value="Terpene synthase, N-terminal domain"/>
    <property type="match status" value="1"/>
</dbReference>
<evidence type="ECO:0000259" key="1">
    <source>
        <dbReference type="Pfam" id="PF01397"/>
    </source>
</evidence>
<dbReference type="InterPro" id="IPR008930">
    <property type="entry name" value="Terpenoid_cyclase/PrenylTrfase"/>
</dbReference>
<name>A0A0A8YZN9_ARUDO</name>
<proteinExistence type="predicted"/>
<dbReference type="SUPFAM" id="SSF48239">
    <property type="entry name" value="Terpenoid cyclases/Protein prenyltransferases"/>
    <property type="match status" value="1"/>
</dbReference>
<dbReference type="GO" id="GO:0010333">
    <property type="term" value="F:terpene synthase activity"/>
    <property type="evidence" value="ECO:0007669"/>
    <property type="project" value="InterPro"/>
</dbReference>
<dbReference type="AlphaFoldDB" id="A0A0A8YZN9"/>
<feature type="domain" description="Terpene synthase N-terminal" evidence="1">
    <location>
        <begin position="29"/>
        <end position="121"/>
    </location>
</feature>
<sequence>MEHENPKRPSVKVENSEWTIYFIDPRPLPCSSQPITTIKNRRDELVRKVRCLIQEHIGDKNLLHGMKTVDALERLGIGYHFEQEIATFMDLLSSKLVRGDDLSTVALQFRLLRQHHYNVTCGSYILSLSSIGLVIL</sequence>
<dbReference type="EMBL" id="GBRH01269833">
    <property type="protein sequence ID" value="JAD28062.1"/>
    <property type="molecule type" value="Transcribed_RNA"/>
</dbReference>
<dbReference type="GO" id="GO:0016114">
    <property type="term" value="P:terpenoid biosynthetic process"/>
    <property type="evidence" value="ECO:0007669"/>
    <property type="project" value="InterPro"/>
</dbReference>
<organism evidence="2">
    <name type="scientific">Arundo donax</name>
    <name type="common">Giant reed</name>
    <name type="synonym">Donax arundinaceus</name>
    <dbReference type="NCBI Taxonomy" id="35708"/>
    <lineage>
        <taxon>Eukaryota</taxon>
        <taxon>Viridiplantae</taxon>
        <taxon>Streptophyta</taxon>
        <taxon>Embryophyta</taxon>
        <taxon>Tracheophyta</taxon>
        <taxon>Spermatophyta</taxon>
        <taxon>Magnoliopsida</taxon>
        <taxon>Liliopsida</taxon>
        <taxon>Poales</taxon>
        <taxon>Poaceae</taxon>
        <taxon>PACMAD clade</taxon>
        <taxon>Arundinoideae</taxon>
        <taxon>Arundineae</taxon>
        <taxon>Arundo</taxon>
    </lineage>
</organism>
<dbReference type="InterPro" id="IPR036965">
    <property type="entry name" value="Terpene_synth_N_sf"/>
</dbReference>
<dbReference type="PANTHER" id="PTHR31225:SF216">
    <property type="entry name" value="TERPENE SYNTHASE"/>
    <property type="match status" value="1"/>
</dbReference>
<accession>A0A0A8YZN9</accession>
<dbReference type="Pfam" id="PF01397">
    <property type="entry name" value="Terpene_synth"/>
    <property type="match status" value="1"/>
</dbReference>
<evidence type="ECO:0000313" key="2">
    <source>
        <dbReference type="EMBL" id="JAD28062.1"/>
    </source>
</evidence>
<protein>
    <recommendedName>
        <fullName evidence="1">Terpene synthase N-terminal domain-containing protein</fullName>
    </recommendedName>
</protein>